<keyword evidence="3" id="KW-1185">Reference proteome</keyword>
<keyword evidence="1" id="KW-1133">Transmembrane helix</keyword>
<gene>
    <name evidence="2" type="ORF">B8V81_1890</name>
</gene>
<evidence type="ECO:0000313" key="3">
    <source>
        <dbReference type="Proteomes" id="UP000234789"/>
    </source>
</evidence>
<reference evidence="2 3" key="1">
    <citation type="submission" date="2017-05" db="EMBL/GenBank/DDBJ databases">
        <title>Functional genome analysis of Paenibacillus pasadenensis strain R16: insights on endophytic life style and antifungal activity.</title>
        <authorList>
            <person name="Passera A."/>
            <person name="Marcolungo L."/>
            <person name="Casati P."/>
            <person name="Brasca M."/>
            <person name="Quaglino F."/>
            <person name="Delledonne M."/>
        </authorList>
    </citation>
    <scope>NUCLEOTIDE SEQUENCE [LARGE SCALE GENOMIC DNA]</scope>
    <source>
        <strain evidence="2 3">R16</strain>
    </source>
</reference>
<comment type="caution">
    <text evidence="2">The sequence shown here is derived from an EMBL/GenBank/DDBJ whole genome shotgun (WGS) entry which is preliminary data.</text>
</comment>
<feature type="transmembrane region" description="Helical" evidence="1">
    <location>
        <begin position="12"/>
        <end position="30"/>
    </location>
</feature>
<sequence>MDALLGWLVRHWVSAMIAAALIVACVFVLVNRKALFYKE</sequence>
<organism evidence="2 3">
    <name type="scientific">Paenibacillus pasadenensis</name>
    <dbReference type="NCBI Taxonomy" id="217090"/>
    <lineage>
        <taxon>Bacteria</taxon>
        <taxon>Bacillati</taxon>
        <taxon>Bacillota</taxon>
        <taxon>Bacilli</taxon>
        <taxon>Bacillales</taxon>
        <taxon>Paenibacillaceae</taxon>
        <taxon>Paenibacillus</taxon>
    </lineage>
</organism>
<dbReference type="EMBL" id="NFEZ01000003">
    <property type="protein sequence ID" value="PLT47666.1"/>
    <property type="molecule type" value="Genomic_DNA"/>
</dbReference>
<name>A0A2N5NBD7_9BACL</name>
<dbReference type="Proteomes" id="UP000234789">
    <property type="component" value="Unassembled WGS sequence"/>
</dbReference>
<keyword evidence="1" id="KW-0812">Transmembrane</keyword>
<evidence type="ECO:0000256" key="1">
    <source>
        <dbReference type="SAM" id="Phobius"/>
    </source>
</evidence>
<keyword evidence="1" id="KW-0472">Membrane</keyword>
<accession>A0A2N5NBD7</accession>
<protein>
    <submittedName>
        <fullName evidence="2">Uncharacterized protein</fullName>
    </submittedName>
</protein>
<proteinExistence type="predicted"/>
<dbReference type="AlphaFoldDB" id="A0A2N5NBD7"/>
<evidence type="ECO:0000313" key="2">
    <source>
        <dbReference type="EMBL" id="PLT47666.1"/>
    </source>
</evidence>